<sequence>MVSPMSEITLQYLLGGASFIAVAIPAIYLLIAVIKQARARAFVLIDREGKVVFEISAESVQRTKPDEIARLRERIRQKHDITIRAA</sequence>
<proteinExistence type="predicted"/>
<accession>A0ABZ2NNK4</accession>
<name>A0ABZ2NNK4_9BRAD</name>
<gene>
    <name evidence="2" type="ORF">WDK88_22815</name>
</gene>
<reference evidence="2" key="2">
    <citation type="submission" date="2024-03" db="EMBL/GenBank/DDBJ databases">
        <authorList>
            <person name="Bromfield E.S.P."/>
            <person name="Cloutier S."/>
        </authorList>
    </citation>
    <scope>NUCLEOTIDE SEQUENCE</scope>
    <source>
        <strain evidence="2">5S5</strain>
    </source>
</reference>
<protein>
    <submittedName>
        <fullName evidence="2">Uncharacterized protein</fullName>
    </submittedName>
</protein>
<evidence type="ECO:0000313" key="2">
    <source>
        <dbReference type="EMBL" id="WXC76349.1"/>
    </source>
</evidence>
<evidence type="ECO:0000256" key="1">
    <source>
        <dbReference type="SAM" id="Phobius"/>
    </source>
</evidence>
<keyword evidence="3" id="KW-1185">Reference proteome</keyword>
<keyword evidence="1" id="KW-0472">Membrane</keyword>
<feature type="transmembrane region" description="Helical" evidence="1">
    <location>
        <begin position="12"/>
        <end position="34"/>
    </location>
</feature>
<dbReference type="EMBL" id="CP147711">
    <property type="protein sequence ID" value="WXC76349.1"/>
    <property type="molecule type" value="Genomic_DNA"/>
</dbReference>
<evidence type="ECO:0000313" key="3">
    <source>
        <dbReference type="Proteomes" id="UP001432046"/>
    </source>
</evidence>
<dbReference type="RefSeq" id="WP_338821426.1">
    <property type="nucleotide sequence ID" value="NZ_CP147708.1"/>
</dbReference>
<reference evidence="2" key="1">
    <citation type="journal article" date="2021" name="Int. J. Syst. Evol. Microbiol.">
        <title>Bradyrhizobium septentrionale sp. nov. (sv. septentrionale) and Bradyrhizobium quebecense sp. nov. (sv. septentrionale) associated with legumes native to Canada possess rearranged symbiosis genes and numerous insertion sequences.</title>
        <authorList>
            <person name="Bromfield E.S.P."/>
            <person name="Cloutier S."/>
        </authorList>
    </citation>
    <scope>NUCLEOTIDE SEQUENCE</scope>
    <source>
        <strain evidence="2">5S5</strain>
    </source>
</reference>
<keyword evidence="1" id="KW-1133">Transmembrane helix</keyword>
<dbReference type="Proteomes" id="UP001432046">
    <property type="component" value="Chromosome"/>
</dbReference>
<organism evidence="2 3">
    <name type="scientific">Bradyrhizobium septentrionale</name>
    <dbReference type="NCBI Taxonomy" id="1404411"/>
    <lineage>
        <taxon>Bacteria</taxon>
        <taxon>Pseudomonadati</taxon>
        <taxon>Pseudomonadota</taxon>
        <taxon>Alphaproteobacteria</taxon>
        <taxon>Hyphomicrobiales</taxon>
        <taxon>Nitrobacteraceae</taxon>
        <taxon>Bradyrhizobium</taxon>
    </lineage>
</organism>
<keyword evidence="1" id="KW-0812">Transmembrane</keyword>